<evidence type="ECO:0000256" key="4">
    <source>
        <dbReference type="RuleBase" id="RU004514"/>
    </source>
</evidence>
<dbReference type="InterPro" id="IPR029066">
    <property type="entry name" value="PLP-binding_barrel"/>
</dbReference>
<dbReference type="AlphaFoldDB" id="A0A1X2IWY9"/>
<dbReference type="InterPro" id="IPR011078">
    <property type="entry name" value="PyrdxlP_homeostasis"/>
</dbReference>
<reference evidence="6 7" key="1">
    <citation type="submission" date="2016-07" db="EMBL/GenBank/DDBJ databases">
        <title>Pervasive Adenine N6-methylation of Active Genes in Fungi.</title>
        <authorList>
            <consortium name="DOE Joint Genome Institute"/>
            <person name="Mondo S.J."/>
            <person name="Dannebaum R.O."/>
            <person name="Kuo R.C."/>
            <person name="Labutti K."/>
            <person name="Haridas S."/>
            <person name="Kuo A."/>
            <person name="Salamov A."/>
            <person name="Ahrendt S.R."/>
            <person name="Lipzen A."/>
            <person name="Sullivan W."/>
            <person name="Andreopoulos W.B."/>
            <person name="Clum A."/>
            <person name="Lindquist E."/>
            <person name="Daum C."/>
            <person name="Ramamoorthy G.K."/>
            <person name="Gryganskyi A."/>
            <person name="Culley D."/>
            <person name="Magnuson J.K."/>
            <person name="James T.Y."/>
            <person name="O'Malley M.A."/>
            <person name="Stajich J.E."/>
            <person name="Spatafora J.W."/>
            <person name="Visel A."/>
            <person name="Grigoriev I.V."/>
        </authorList>
    </citation>
    <scope>NUCLEOTIDE SEQUENCE [LARGE SCALE GENOMIC DNA]</scope>
    <source>
        <strain evidence="6 7">NRRL 1336</strain>
    </source>
</reference>
<gene>
    <name evidence="6" type="ORF">BCR42DRAFT_433214</name>
</gene>
<comment type="caution">
    <text evidence="6">The sequence shown here is derived from an EMBL/GenBank/DDBJ whole genome shotgun (WGS) entry which is preliminary data.</text>
</comment>
<dbReference type="Gene3D" id="3.20.20.10">
    <property type="entry name" value="Alanine racemase"/>
    <property type="match status" value="1"/>
</dbReference>
<organism evidence="6 7">
    <name type="scientific">Absidia repens</name>
    <dbReference type="NCBI Taxonomy" id="90262"/>
    <lineage>
        <taxon>Eukaryota</taxon>
        <taxon>Fungi</taxon>
        <taxon>Fungi incertae sedis</taxon>
        <taxon>Mucoromycota</taxon>
        <taxon>Mucoromycotina</taxon>
        <taxon>Mucoromycetes</taxon>
        <taxon>Mucorales</taxon>
        <taxon>Cunninghamellaceae</taxon>
        <taxon>Absidia</taxon>
    </lineage>
</organism>
<dbReference type="Pfam" id="PF01168">
    <property type="entry name" value="Ala_racemase_N"/>
    <property type="match status" value="1"/>
</dbReference>
<dbReference type="PIRSF" id="PIRSF004848">
    <property type="entry name" value="YBL036c_PLPDEIII"/>
    <property type="match status" value="1"/>
</dbReference>
<dbReference type="GO" id="GO:0030170">
    <property type="term" value="F:pyridoxal phosphate binding"/>
    <property type="evidence" value="ECO:0007669"/>
    <property type="project" value="UniProtKB-UniRule"/>
</dbReference>
<protein>
    <recommendedName>
        <fullName evidence="2">Pyridoxal phosphate homeostasis protein</fullName>
        <shortName evidence="2">PLP homeostasis protein</shortName>
    </recommendedName>
</protein>
<feature type="domain" description="Alanine racemase N-terminal" evidence="5">
    <location>
        <begin position="19"/>
        <end position="233"/>
    </location>
</feature>
<comment type="similarity">
    <text evidence="2 4">Belongs to the pyridoxal phosphate-binding protein YggS/PROSC family.</text>
</comment>
<evidence type="ECO:0000259" key="5">
    <source>
        <dbReference type="Pfam" id="PF01168"/>
    </source>
</evidence>
<comment type="cofactor">
    <cofactor evidence="3">
        <name>pyridoxal 5'-phosphate</name>
        <dbReference type="ChEBI" id="CHEBI:597326"/>
    </cofactor>
</comment>
<dbReference type="FunFam" id="3.20.20.10:FF:000007">
    <property type="entry name" value="Pyridoxal phosphate homeostasis protein"/>
    <property type="match status" value="1"/>
</dbReference>
<dbReference type="Proteomes" id="UP000193560">
    <property type="component" value="Unassembled WGS sequence"/>
</dbReference>
<evidence type="ECO:0000256" key="2">
    <source>
        <dbReference type="HAMAP-Rule" id="MF_03225"/>
    </source>
</evidence>
<dbReference type="PANTHER" id="PTHR10146:SF14">
    <property type="entry name" value="PYRIDOXAL PHOSPHATE HOMEOSTASIS PROTEIN"/>
    <property type="match status" value="1"/>
</dbReference>
<dbReference type="NCBIfam" id="TIGR00044">
    <property type="entry name" value="YggS family pyridoxal phosphate-dependent enzyme"/>
    <property type="match status" value="1"/>
</dbReference>
<evidence type="ECO:0000256" key="1">
    <source>
        <dbReference type="ARBA" id="ARBA00022898"/>
    </source>
</evidence>
<feature type="modified residue" description="N6-(pyridoxal phosphate)lysine" evidence="2 3">
    <location>
        <position position="37"/>
    </location>
</feature>
<sequence>MADQQRKLDLVQNIADVKAAMATVPHHEKARLVAVSKYKPAEDLMHVYETGQRHFGENYVQELVDKSAKLPSDIQWHFIGHLQSNKCKVVAAIPNLFAVETIDSIKKADTLNKACVSCERKGTLNVFVQVNTSREDVKSGVLPENCTQVCQHIQDKCPQLKLNGLMTIGMFGRDPSETNPDFECLVDCKKKTEQEMPGLDLELSMGMSGDYLQALQAGSTNVRVGTTIFGARPKKEDR</sequence>
<dbReference type="STRING" id="90262.A0A1X2IWY9"/>
<dbReference type="SUPFAM" id="SSF51419">
    <property type="entry name" value="PLP-binding barrel"/>
    <property type="match status" value="1"/>
</dbReference>
<name>A0A1X2IWY9_9FUNG</name>
<keyword evidence="1 2" id="KW-0663">Pyridoxal phosphate</keyword>
<evidence type="ECO:0000313" key="7">
    <source>
        <dbReference type="Proteomes" id="UP000193560"/>
    </source>
</evidence>
<comment type="function">
    <text evidence="2">Pyridoxal 5'-phosphate (PLP)-binding protein, which may be involved in intracellular homeostatic regulation of pyridoxal 5'-phosphate (PLP), the active form of vitamin B6.</text>
</comment>
<dbReference type="OrthoDB" id="10264196at2759"/>
<evidence type="ECO:0000256" key="3">
    <source>
        <dbReference type="PIRSR" id="PIRSR004848-1"/>
    </source>
</evidence>
<evidence type="ECO:0000313" key="6">
    <source>
        <dbReference type="EMBL" id="ORZ23554.1"/>
    </source>
</evidence>
<dbReference type="InterPro" id="IPR001608">
    <property type="entry name" value="Ala_racemase_N"/>
</dbReference>
<keyword evidence="7" id="KW-1185">Reference proteome</keyword>
<dbReference type="CDD" id="cd06822">
    <property type="entry name" value="PLPDE_III_YBL036c_euk"/>
    <property type="match status" value="1"/>
</dbReference>
<accession>A0A1X2IWY9</accession>
<dbReference type="PANTHER" id="PTHR10146">
    <property type="entry name" value="PROLINE SYNTHETASE CO-TRANSCRIBED BACTERIAL HOMOLOG PROTEIN"/>
    <property type="match status" value="1"/>
</dbReference>
<dbReference type="EMBL" id="MCGE01000003">
    <property type="protein sequence ID" value="ORZ23554.1"/>
    <property type="molecule type" value="Genomic_DNA"/>
</dbReference>
<proteinExistence type="inferred from homology"/>
<dbReference type="PROSITE" id="PS01211">
    <property type="entry name" value="UPF0001"/>
    <property type="match status" value="1"/>
</dbReference>
<dbReference type="HAMAP" id="MF_02087">
    <property type="entry name" value="PLP_homeostasis"/>
    <property type="match status" value="1"/>
</dbReference>